<dbReference type="InterPro" id="IPR010870">
    <property type="entry name" value="Porin_O/P"/>
</dbReference>
<dbReference type="OrthoDB" id="846879at2"/>
<comment type="caution">
    <text evidence="2">The sequence shown here is derived from an EMBL/GenBank/DDBJ whole genome shotgun (WGS) entry which is preliminary data.</text>
</comment>
<gene>
    <name evidence="2" type="ORF">GJV77_07470</name>
</gene>
<evidence type="ECO:0000313" key="3">
    <source>
        <dbReference type="Proteomes" id="UP000488936"/>
    </source>
</evidence>
<sequence length="376" mass="43697">MKVKSVVATLMLSPFWVGNQVVAQQVQDTLVSGEPKTLVELAVAEMGYEKKQTSQSKSRVKGYLDSRYENYTKIKSGETTDSRFRVQQSRVYIKGNYKEKVSFAMRYRLNATTGTDALEFAFLDYKVNDRWTLSMGKQFVAWGAMEFSYNGSDQYMYTNMLGSMDLFAPGASVTYHTQGQSFKVQGVSLSEQYSAAAYQNKAYAGLFLWEGSLFGDRLKTRYSYGLVQHNGNRYYNWLMLGHRVSWNKWMVELDWMYGYRNVKDDQLALMSAETSPYYVRDNTTTMSIRYKTKKFSPFIKLMYNHRNALQVNSVYAQRGIMGALEYYPFSDLLLKDLRLFATYSYINYDYKESIITPQALDEQQLYIGVRWMVPLF</sequence>
<evidence type="ECO:0008006" key="4">
    <source>
        <dbReference type="Google" id="ProtNLM"/>
    </source>
</evidence>
<dbReference type="SUPFAM" id="SSF56935">
    <property type="entry name" value="Porins"/>
    <property type="match status" value="1"/>
</dbReference>
<dbReference type="EMBL" id="WMJY01000013">
    <property type="protein sequence ID" value="MTH29756.1"/>
    <property type="molecule type" value="Genomic_DNA"/>
</dbReference>
<proteinExistence type="predicted"/>
<dbReference type="AlphaFoldDB" id="A0A7K1GLQ5"/>
<accession>A0A7K1GLQ5</accession>
<keyword evidence="3" id="KW-1185">Reference proteome</keyword>
<organism evidence="2 3">
    <name type="scientific">Myroides pelagicus</name>
    <dbReference type="NCBI Taxonomy" id="270914"/>
    <lineage>
        <taxon>Bacteria</taxon>
        <taxon>Pseudomonadati</taxon>
        <taxon>Bacteroidota</taxon>
        <taxon>Flavobacteriia</taxon>
        <taxon>Flavobacteriales</taxon>
        <taxon>Flavobacteriaceae</taxon>
        <taxon>Myroides</taxon>
    </lineage>
</organism>
<dbReference type="Pfam" id="PF07396">
    <property type="entry name" value="Porin_O_P"/>
    <property type="match status" value="1"/>
</dbReference>
<evidence type="ECO:0000256" key="1">
    <source>
        <dbReference type="SAM" id="SignalP"/>
    </source>
</evidence>
<dbReference type="RefSeq" id="WP_155035752.1">
    <property type="nucleotide sequence ID" value="NZ_JAYMMG010000016.1"/>
</dbReference>
<feature type="chain" id="PRO_5029759832" description="Porin" evidence="1">
    <location>
        <begin position="20"/>
        <end position="376"/>
    </location>
</feature>
<reference evidence="2 3" key="1">
    <citation type="journal article" date="2006" name="Int. J. Syst. Evol. Microbiol.">
        <title>Myroides pelagicus sp. nov., isolated from seawater in Thailand.</title>
        <authorList>
            <person name="Yoon J."/>
            <person name="Maneerat S."/>
            <person name="Kawai F."/>
            <person name="Yokota A."/>
        </authorList>
    </citation>
    <scope>NUCLEOTIDE SEQUENCE [LARGE SCALE GENOMIC DNA]</scope>
    <source>
        <strain evidence="2 3">SM1T</strain>
    </source>
</reference>
<keyword evidence="1" id="KW-0732">Signal</keyword>
<evidence type="ECO:0000313" key="2">
    <source>
        <dbReference type="EMBL" id="MTH29756.1"/>
    </source>
</evidence>
<name>A0A7K1GLQ5_9FLAO</name>
<dbReference type="Proteomes" id="UP000488936">
    <property type="component" value="Unassembled WGS sequence"/>
</dbReference>
<protein>
    <recommendedName>
        <fullName evidence="4">Porin</fullName>
    </recommendedName>
</protein>
<feature type="signal peptide" evidence="1">
    <location>
        <begin position="1"/>
        <end position="19"/>
    </location>
</feature>